<organism evidence="10 11">
    <name type="scientific">Sphingobacterium paludis</name>
    <dbReference type="NCBI Taxonomy" id="1476465"/>
    <lineage>
        <taxon>Bacteria</taxon>
        <taxon>Pseudomonadati</taxon>
        <taxon>Bacteroidota</taxon>
        <taxon>Sphingobacteriia</taxon>
        <taxon>Sphingobacteriales</taxon>
        <taxon>Sphingobacteriaceae</taxon>
        <taxon>Sphingobacterium</taxon>
    </lineage>
</organism>
<evidence type="ECO:0000256" key="4">
    <source>
        <dbReference type="ARBA" id="ARBA00022490"/>
    </source>
</evidence>
<evidence type="ECO:0000256" key="3">
    <source>
        <dbReference type="ARBA" id="ARBA00018111"/>
    </source>
</evidence>
<name>A0A4R7CTR2_9SPHI</name>
<gene>
    <name evidence="5" type="primary">recX</name>
    <name evidence="10" type="ORF">B0I21_107160</name>
</gene>
<evidence type="ECO:0000256" key="2">
    <source>
        <dbReference type="ARBA" id="ARBA00009695"/>
    </source>
</evidence>
<dbReference type="Pfam" id="PF02631">
    <property type="entry name" value="RecX_HTH2"/>
    <property type="match status" value="1"/>
</dbReference>
<dbReference type="InterPro" id="IPR053926">
    <property type="entry name" value="RecX_HTH_1st"/>
</dbReference>
<keyword evidence="4 5" id="KW-0963">Cytoplasm</keyword>
<dbReference type="HAMAP" id="MF_01114">
    <property type="entry name" value="RecX"/>
    <property type="match status" value="1"/>
</dbReference>
<dbReference type="Pfam" id="PF21981">
    <property type="entry name" value="RecX_HTH3"/>
    <property type="match status" value="1"/>
</dbReference>
<dbReference type="InterPro" id="IPR053924">
    <property type="entry name" value="RecX_HTH_2nd"/>
</dbReference>
<dbReference type="RefSeq" id="WP_133641268.1">
    <property type="nucleotide sequence ID" value="NZ_SNZV01000007.1"/>
</dbReference>
<evidence type="ECO:0000313" key="11">
    <source>
        <dbReference type="Proteomes" id="UP000294752"/>
    </source>
</evidence>
<dbReference type="EMBL" id="SNZV01000007">
    <property type="protein sequence ID" value="TDS11813.1"/>
    <property type="molecule type" value="Genomic_DNA"/>
</dbReference>
<dbReference type="Proteomes" id="UP000294752">
    <property type="component" value="Unassembled WGS sequence"/>
</dbReference>
<dbReference type="InterPro" id="IPR053925">
    <property type="entry name" value="RecX_HTH_3rd"/>
</dbReference>
<evidence type="ECO:0000259" key="9">
    <source>
        <dbReference type="Pfam" id="PF21982"/>
    </source>
</evidence>
<keyword evidence="11" id="KW-1185">Reference proteome</keyword>
<evidence type="ECO:0000256" key="6">
    <source>
        <dbReference type="SAM" id="MobiDB-lite"/>
    </source>
</evidence>
<accession>A0A4R7CTR2</accession>
<dbReference type="AlphaFoldDB" id="A0A4R7CTR2"/>
<comment type="caution">
    <text evidence="10">The sequence shown here is derived from an EMBL/GenBank/DDBJ whole genome shotgun (WGS) entry which is preliminary data.</text>
</comment>
<feature type="domain" description="RecX first three-helical" evidence="9">
    <location>
        <begin position="16"/>
        <end position="53"/>
    </location>
</feature>
<comment type="subcellular location">
    <subcellularLocation>
        <location evidence="1 5">Cytoplasm</location>
    </subcellularLocation>
</comment>
<feature type="region of interest" description="Disordered" evidence="6">
    <location>
        <begin position="1"/>
        <end position="20"/>
    </location>
</feature>
<proteinExistence type="inferred from homology"/>
<evidence type="ECO:0000259" key="7">
    <source>
        <dbReference type="Pfam" id="PF02631"/>
    </source>
</evidence>
<comment type="function">
    <text evidence="5">Modulates RecA activity.</text>
</comment>
<protein>
    <recommendedName>
        <fullName evidence="3 5">Regulatory protein RecX</fullName>
    </recommendedName>
</protein>
<dbReference type="GO" id="GO:0006282">
    <property type="term" value="P:regulation of DNA repair"/>
    <property type="evidence" value="ECO:0007669"/>
    <property type="project" value="UniProtKB-UniRule"/>
</dbReference>
<comment type="similarity">
    <text evidence="2 5">Belongs to the RecX family.</text>
</comment>
<dbReference type="InterPro" id="IPR036388">
    <property type="entry name" value="WH-like_DNA-bd_sf"/>
</dbReference>
<evidence type="ECO:0000256" key="5">
    <source>
        <dbReference type="HAMAP-Rule" id="MF_01114"/>
    </source>
</evidence>
<dbReference type="GO" id="GO:0005737">
    <property type="term" value="C:cytoplasm"/>
    <property type="evidence" value="ECO:0007669"/>
    <property type="project" value="UniProtKB-SubCell"/>
</dbReference>
<evidence type="ECO:0000256" key="1">
    <source>
        <dbReference type="ARBA" id="ARBA00004496"/>
    </source>
</evidence>
<dbReference type="PANTHER" id="PTHR33602">
    <property type="entry name" value="REGULATORY PROTEIN RECX FAMILY PROTEIN"/>
    <property type="match status" value="1"/>
</dbReference>
<dbReference type="OrthoDB" id="1523826at2"/>
<evidence type="ECO:0000313" key="10">
    <source>
        <dbReference type="EMBL" id="TDS11813.1"/>
    </source>
</evidence>
<reference evidence="10 11" key="1">
    <citation type="submission" date="2019-03" db="EMBL/GenBank/DDBJ databases">
        <title>Genomic Encyclopedia of Type Strains, Phase III (KMG-III): the genomes of soil and plant-associated and newly described type strains.</title>
        <authorList>
            <person name="Whitman W."/>
        </authorList>
    </citation>
    <scope>NUCLEOTIDE SEQUENCE [LARGE SCALE GENOMIC DNA]</scope>
    <source>
        <strain evidence="10 11">CGMCC 1.12801</strain>
    </source>
</reference>
<dbReference type="Pfam" id="PF21982">
    <property type="entry name" value="RecX_HTH1"/>
    <property type="match status" value="1"/>
</dbReference>
<feature type="domain" description="RecX second three-helical" evidence="7">
    <location>
        <begin position="62"/>
        <end position="103"/>
    </location>
</feature>
<dbReference type="Gene3D" id="1.10.10.10">
    <property type="entry name" value="Winged helix-like DNA-binding domain superfamily/Winged helix DNA-binding domain"/>
    <property type="match status" value="3"/>
</dbReference>
<dbReference type="PANTHER" id="PTHR33602:SF1">
    <property type="entry name" value="REGULATORY PROTEIN RECX FAMILY PROTEIN"/>
    <property type="match status" value="1"/>
</dbReference>
<feature type="domain" description="RecX third three-helical" evidence="8">
    <location>
        <begin position="110"/>
        <end position="156"/>
    </location>
</feature>
<dbReference type="InterPro" id="IPR003783">
    <property type="entry name" value="Regulatory_RecX"/>
</dbReference>
<evidence type="ECO:0000259" key="8">
    <source>
        <dbReference type="Pfam" id="PF21981"/>
    </source>
</evidence>
<sequence length="160" mass="18881">MDEWNKEKKKFTPQQARQKAEGYCAYQERAQQEVRDKLYEWGLHQTDVEHIISTLIEENFLNEERFAKAYALGKFRMKGWGKIKIKQHLKGKRVSDPLIRIALREIGPDEYEEKIKEAIAKRIKTDISKLSFAETVKLKTFLLSKGFEIDVINKIISTYE</sequence>